<dbReference type="CDD" id="cd07316">
    <property type="entry name" value="terB_like_DjlA"/>
    <property type="match status" value="1"/>
</dbReference>
<dbReference type="InterPro" id="IPR036869">
    <property type="entry name" value="J_dom_sf"/>
</dbReference>
<evidence type="ECO:0000313" key="6">
    <source>
        <dbReference type="Proteomes" id="UP001168478"/>
    </source>
</evidence>
<dbReference type="Pfam" id="PF00226">
    <property type="entry name" value="DnaJ"/>
    <property type="match status" value="1"/>
</dbReference>
<comment type="caution">
    <text evidence="4">The sequence shown here is derived from an EMBL/GenBank/DDBJ whole genome shotgun (WGS) entry which is preliminary data.</text>
</comment>
<dbReference type="PRINTS" id="PR00625">
    <property type="entry name" value="JDOMAIN"/>
</dbReference>
<dbReference type="Proteomes" id="UP001167831">
    <property type="component" value="Unassembled WGS sequence"/>
</dbReference>
<dbReference type="InterPro" id="IPR001623">
    <property type="entry name" value="DnaJ_domain"/>
</dbReference>
<dbReference type="RefSeq" id="WP_068856442.1">
    <property type="nucleotide sequence ID" value="NZ_CALUKV010000012.1"/>
</dbReference>
<dbReference type="InterPro" id="IPR050817">
    <property type="entry name" value="DjlA_DnaK_co-chaperone"/>
</dbReference>
<dbReference type="Proteomes" id="UP001168478">
    <property type="component" value="Unassembled WGS sequence"/>
</dbReference>
<keyword evidence="1" id="KW-0472">Membrane</keyword>
<feature type="transmembrane region" description="Helical" evidence="1">
    <location>
        <begin position="6"/>
        <end position="32"/>
    </location>
</feature>
<evidence type="ECO:0000313" key="4">
    <source>
        <dbReference type="EMBL" id="MDN0024771.1"/>
    </source>
</evidence>
<dbReference type="SUPFAM" id="SSF46565">
    <property type="entry name" value="Chaperone J-domain"/>
    <property type="match status" value="1"/>
</dbReference>
<dbReference type="PROSITE" id="PS50076">
    <property type="entry name" value="DNAJ_2"/>
    <property type="match status" value="1"/>
</dbReference>
<sequence>MGASRWIGGYLGFILGGGPLGALAGFALGWLFEKGMDNVNDKEGEYGQAFDDSYNRQREYEGERNSFLFSLLVLSSYIIKADGKVMHSEMELVRRFLSRNFGETAKAEGERIILRLFEQQKQMGAERFRATIHDACRQIETNISYAQRLQLLNFLVMIAQADGVIVKEENDALREVAVNLGISSADIDSMLNLQYGNSSLDAAYKVLGVSPDATDEEIKAAYRKMALKHHPDRVATLGEDVKKAAEKKFQEINNAKELIYKARGL</sequence>
<evidence type="ECO:0000256" key="1">
    <source>
        <dbReference type="SAM" id="Phobius"/>
    </source>
</evidence>
<dbReference type="AlphaFoldDB" id="A0AAW7JKZ6"/>
<evidence type="ECO:0000313" key="5">
    <source>
        <dbReference type="Proteomes" id="UP001167831"/>
    </source>
</evidence>
<reference evidence="4" key="2">
    <citation type="submission" date="2023-08" db="EMBL/GenBank/DDBJ databases">
        <title>Identification and characterization of horizontal gene transfer across gut microbiota members of farm animals based on homology search.</title>
        <authorList>
            <person name="Schwarzerova J."/>
            <person name="Nykrynova M."/>
            <person name="Jureckova K."/>
            <person name="Cejkova D."/>
            <person name="Rychlik I."/>
        </authorList>
    </citation>
    <scope>NUCLEOTIDE SEQUENCE</scope>
    <source>
        <strain evidence="4">ET15</strain>
        <strain evidence="3">ET37</strain>
    </source>
</reference>
<evidence type="ECO:0000313" key="3">
    <source>
        <dbReference type="EMBL" id="MDN0023408.1"/>
    </source>
</evidence>
<dbReference type="Gene3D" id="1.10.3680.10">
    <property type="entry name" value="TerB-like"/>
    <property type="match status" value="1"/>
</dbReference>
<organism evidence="4 6">
    <name type="scientific">Leyella lascolaii</name>
    <dbReference type="NCBI Taxonomy" id="1776379"/>
    <lineage>
        <taxon>Bacteria</taxon>
        <taxon>Pseudomonadati</taxon>
        <taxon>Bacteroidota</taxon>
        <taxon>Bacteroidia</taxon>
        <taxon>Bacteroidales</taxon>
        <taxon>Prevotellaceae</taxon>
        <taxon>Leyella</taxon>
    </lineage>
</organism>
<feature type="domain" description="J" evidence="2">
    <location>
        <begin position="202"/>
        <end position="264"/>
    </location>
</feature>
<dbReference type="InterPro" id="IPR007791">
    <property type="entry name" value="DjlA_N"/>
</dbReference>
<keyword evidence="1" id="KW-1133">Transmembrane helix</keyword>
<dbReference type="InterPro" id="IPR029024">
    <property type="entry name" value="TerB-like"/>
</dbReference>
<protein>
    <submittedName>
        <fullName evidence="4">TerB family tellurite resistance protein</fullName>
    </submittedName>
</protein>
<dbReference type="PANTHER" id="PTHR24074">
    <property type="entry name" value="CO-CHAPERONE PROTEIN DJLA"/>
    <property type="match status" value="1"/>
</dbReference>
<keyword evidence="5" id="KW-1185">Reference proteome</keyword>
<dbReference type="EMBL" id="JAUEIE010000011">
    <property type="protein sequence ID" value="MDN0023408.1"/>
    <property type="molecule type" value="Genomic_DNA"/>
</dbReference>
<dbReference type="CDD" id="cd06257">
    <property type="entry name" value="DnaJ"/>
    <property type="match status" value="1"/>
</dbReference>
<dbReference type="SMART" id="SM00271">
    <property type="entry name" value="DnaJ"/>
    <property type="match status" value="1"/>
</dbReference>
<proteinExistence type="predicted"/>
<dbReference type="SUPFAM" id="SSF158682">
    <property type="entry name" value="TerB-like"/>
    <property type="match status" value="1"/>
</dbReference>
<gene>
    <name evidence="3" type="ORF">QVN81_10295</name>
    <name evidence="4" type="ORF">QVN84_04430</name>
</gene>
<dbReference type="Gene3D" id="1.10.287.110">
    <property type="entry name" value="DnaJ domain"/>
    <property type="match status" value="1"/>
</dbReference>
<evidence type="ECO:0000259" key="2">
    <source>
        <dbReference type="PROSITE" id="PS50076"/>
    </source>
</evidence>
<dbReference type="EMBL" id="JAUEIF010000002">
    <property type="protein sequence ID" value="MDN0024771.1"/>
    <property type="molecule type" value="Genomic_DNA"/>
</dbReference>
<accession>A0AAW7JKZ6</accession>
<dbReference type="Pfam" id="PF05099">
    <property type="entry name" value="TerB"/>
    <property type="match status" value="1"/>
</dbReference>
<keyword evidence="1" id="KW-0812">Transmembrane</keyword>
<reference evidence="4" key="1">
    <citation type="submission" date="2023-06" db="EMBL/GenBank/DDBJ databases">
        <authorList>
            <person name="Zeman M."/>
            <person name="Kubasova T."/>
            <person name="Jahodarova E."/>
            <person name="Nykrynova M."/>
            <person name="Rychlik I."/>
        </authorList>
    </citation>
    <scope>NUCLEOTIDE SEQUENCE</scope>
    <source>
        <strain evidence="4">ET15</strain>
        <strain evidence="3">ET37</strain>
    </source>
</reference>
<name>A0AAW7JKZ6_9BACT</name>